<evidence type="ECO:0000256" key="2">
    <source>
        <dbReference type="ARBA" id="ARBA00022908"/>
    </source>
</evidence>
<gene>
    <name evidence="6" type="ORF">D2V17_09585</name>
</gene>
<dbReference type="Proteomes" id="UP000265366">
    <property type="component" value="Unassembled WGS sequence"/>
</dbReference>
<name>A0A3A1P3Y5_9SPHN</name>
<sequence>MPKLTKTLVDKADLRDRQYTIWCSDLKGFGVFVLPSGTRTYFVDYRNSNNVRRRMKLGRHGTVTAEQARTLAIQALADVAKGNDPLEDRNGARRAMSVKELCELYMAELEAGRILGKGGRPKKASTKITDLGRITRHIIPLLGSKRVTHVTKADVTAMMKDIMAGKTRSIERTNKLRGKSIVRGGLGAASRTVGLLGGIFTYARDELGIIEGNPAHGVRKPKDAVRKRRLSEEEYRTLGRILAKAALDPRYTRTVDIIRVIAMSGCRRGEIIEAKKAEIDTEGSAFRFEDTKEGQSVRPMGLPIVEYFDARQTGDDSVYVFPGERNSEGPFGSFPRHWEKIFADTELSDLTAHTLRHSFASIANDLGFTEITIAALLGHASGSITSRYVHTLDAALIMAADTVSGYIQALLDGAALSNTHFALDRSSRKAALGRFLMLQAHGPTAAKEGQRGIAYPNGSLG</sequence>
<dbReference type="OrthoDB" id="7615137at2"/>
<feature type="domain" description="Tyr recombinase" evidence="5">
    <location>
        <begin position="225"/>
        <end position="401"/>
    </location>
</feature>
<keyword evidence="3" id="KW-0238">DNA-binding</keyword>
<proteinExistence type="inferred from homology"/>
<dbReference type="InterPro" id="IPR010998">
    <property type="entry name" value="Integrase_recombinase_N"/>
</dbReference>
<dbReference type="RefSeq" id="WP_119592755.1">
    <property type="nucleotide sequence ID" value="NZ_QXFM01000087.1"/>
</dbReference>
<dbReference type="PANTHER" id="PTHR30629:SF2">
    <property type="entry name" value="PROPHAGE INTEGRASE INTS-RELATED"/>
    <property type="match status" value="1"/>
</dbReference>
<dbReference type="GO" id="GO:0006310">
    <property type="term" value="P:DNA recombination"/>
    <property type="evidence" value="ECO:0007669"/>
    <property type="project" value="UniProtKB-KW"/>
</dbReference>
<evidence type="ECO:0000256" key="4">
    <source>
        <dbReference type="ARBA" id="ARBA00023172"/>
    </source>
</evidence>
<dbReference type="Pfam" id="PF13356">
    <property type="entry name" value="Arm-DNA-bind_3"/>
    <property type="match status" value="1"/>
</dbReference>
<keyword evidence="4" id="KW-0233">DNA recombination</keyword>
<protein>
    <submittedName>
        <fullName evidence="6">DUF4102 domain-containing protein</fullName>
    </submittedName>
</protein>
<dbReference type="InterPro" id="IPR011010">
    <property type="entry name" value="DNA_brk_join_enz"/>
</dbReference>
<dbReference type="InterPro" id="IPR038488">
    <property type="entry name" value="Integrase_DNA-bd_sf"/>
</dbReference>
<dbReference type="PANTHER" id="PTHR30629">
    <property type="entry name" value="PROPHAGE INTEGRASE"/>
    <property type="match status" value="1"/>
</dbReference>
<evidence type="ECO:0000256" key="1">
    <source>
        <dbReference type="ARBA" id="ARBA00008857"/>
    </source>
</evidence>
<dbReference type="CDD" id="cd00796">
    <property type="entry name" value="INT_Rci_Hp1_C"/>
    <property type="match status" value="1"/>
</dbReference>
<dbReference type="Pfam" id="PF00589">
    <property type="entry name" value="Phage_integrase"/>
    <property type="match status" value="1"/>
</dbReference>
<dbReference type="InterPro" id="IPR025166">
    <property type="entry name" value="Integrase_DNA_bind_dom"/>
</dbReference>
<reference evidence="6 7" key="1">
    <citation type="submission" date="2018-08" db="EMBL/GenBank/DDBJ databases">
        <title>Erythrobacter zhengii sp.nov., a bacterium isolated from deep-sea sediment.</title>
        <authorList>
            <person name="Fang C."/>
            <person name="Wu Y.-H."/>
            <person name="Sun C."/>
            <person name="Wang H."/>
            <person name="Cheng H."/>
            <person name="Meng F.-X."/>
            <person name="Wang C.-S."/>
            <person name="Xu X.-W."/>
        </authorList>
    </citation>
    <scope>NUCLEOTIDE SEQUENCE [LARGE SCALE GENOMIC DNA]</scope>
    <source>
        <strain evidence="6 7">CCTCC AB 2015396</strain>
    </source>
</reference>
<dbReference type="AlphaFoldDB" id="A0A3A1P3Y5"/>
<evidence type="ECO:0000313" key="6">
    <source>
        <dbReference type="EMBL" id="RIV86334.1"/>
    </source>
</evidence>
<organism evidence="6 7">
    <name type="scientific">Aurantiacibacter xanthus</name>
    <dbReference type="NCBI Taxonomy" id="1784712"/>
    <lineage>
        <taxon>Bacteria</taxon>
        <taxon>Pseudomonadati</taxon>
        <taxon>Pseudomonadota</taxon>
        <taxon>Alphaproteobacteria</taxon>
        <taxon>Sphingomonadales</taxon>
        <taxon>Erythrobacteraceae</taxon>
        <taxon>Aurantiacibacter</taxon>
    </lineage>
</organism>
<dbReference type="SUPFAM" id="SSF56349">
    <property type="entry name" value="DNA breaking-rejoining enzymes"/>
    <property type="match status" value="1"/>
</dbReference>
<dbReference type="Gene3D" id="1.10.443.10">
    <property type="entry name" value="Intergrase catalytic core"/>
    <property type="match status" value="1"/>
</dbReference>
<keyword evidence="7" id="KW-1185">Reference proteome</keyword>
<evidence type="ECO:0000313" key="7">
    <source>
        <dbReference type="Proteomes" id="UP000265366"/>
    </source>
</evidence>
<dbReference type="PROSITE" id="PS51898">
    <property type="entry name" value="TYR_RECOMBINASE"/>
    <property type="match status" value="1"/>
</dbReference>
<dbReference type="Gene3D" id="1.10.150.130">
    <property type="match status" value="1"/>
</dbReference>
<accession>A0A3A1P3Y5</accession>
<dbReference type="EMBL" id="QXFM01000087">
    <property type="protein sequence ID" value="RIV86334.1"/>
    <property type="molecule type" value="Genomic_DNA"/>
</dbReference>
<evidence type="ECO:0000256" key="3">
    <source>
        <dbReference type="ARBA" id="ARBA00023125"/>
    </source>
</evidence>
<dbReference type="InterPro" id="IPR002104">
    <property type="entry name" value="Integrase_catalytic"/>
</dbReference>
<evidence type="ECO:0000259" key="5">
    <source>
        <dbReference type="PROSITE" id="PS51898"/>
    </source>
</evidence>
<comment type="similarity">
    <text evidence="1">Belongs to the 'phage' integrase family.</text>
</comment>
<dbReference type="InterPro" id="IPR050808">
    <property type="entry name" value="Phage_Integrase"/>
</dbReference>
<dbReference type="InterPro" id="IPR013762">
    <property type="entry name" value="Integrase-like_cat_sf"/>
</dbReference>
<dbReference type="GO" id="GO:0015074">
    <property type="term" value="P:DNA integration"/>
    <property type="evidence" value="ECO:0007669"/>
    <property type="project" value="UniProtKB-KW"/>
</dbReference>
<dbReference type="Gene3D" id="3.30.160.390">
    <property type="entry name" value="Integrase, DNA-binding domain"/>
    <property type="match status" value="1"/>
</dbReference>
<keyword evidence="2" id="KW-0229">DNA integration</keyword>
<dbReference type="GO" id="GO:0003677">
    <property type="term" value="F:DNA binding"/>
    <property type="evidence" value="ECO:0007669"/>
    <property type="project" value="UniProtKB-KW"/>
</dbReference>
<comment type="caution">
    <text evidence="6">The sequence shown here is derived from an EMBL/GenBank/DDBJ whole genome shotgun (WGS) entry which is preliminary data.</text>
</comment>